<proteinExistence type="predicted"/>
<keyword evidence="2" id="KW-1185">Reference proteome</keyword>
<evidence type="ECO:0000313" key="2">
    <source>
        <dbReference type="Proteomes" id="UP001596547"/>
    </source>
</evidence>
<dbReference type="InterPro" id="IPR007814">
    <property type="entry name" value="PaaA_PaaC"/>
</dbReference>
<gene>
    <name evidence="1" type="primary">paaC</name>
    <name evidence="1" type="ORF">ACFQPE_11875</name>
</gene>
<dbReference type="RefSeq" id="WP_276303272.1">
    <property type="nucleotide sequence ID" value="NZ_CP119992.1"/>
</dbReference>
<dbReference type="NCBIfam" id="TIGR02158">
    <property type="entry name" value="PA_CoA_Oxy3"/>
    <property type="match status" value="1"/>
</dbReference>
<dbReference type="EMBL" id="JBHTBF010000002">
    <property type="protein sequence ID" value="MFC7317481.1"/>
    <property type="molecule type" value="Genomic_DNA"/>
</dbReference>
<dbReference type="InterPro" id="IPR052703">
    <property type="entry name" value="Aromatic_CoA_ox/epox"/>
</dbReference>
<dbReference type="Gene3D" id="1.20.1260.10">
    <property type="match status" value="1"/>
</dbReference>
<dbReference type="Proteomes" id="UP001596547">
    <property type="component" value="Unassembled WGS sequence"/>
</dbReference>
<organism evidence="1 2">
    <name type="scientific">Halomarina halobia</name>
    <dbReference type="NCBI Taxonomy" id="3033386"/>
    <lineage>
        <taxon>Archaea</taxon>
        <taxon>Methanobacteriati</taxon>
        <taxon>Methanobacteriota</taxon>
        <taxon>Stenosarchaea group</taxon>
        <taxon>Halobacteria</taxon>
        <taxon>Halobacteriales</taxon>
        <taxon>Natronomonadaceae</taxon>
        <taxon>Halomarina</taxon>
    </lineage>
</organism>
<evidence type="ECO:0000313" key="1">
    <source>
        <dbReference type="EMBL" id="MFC7317481.1"/>
    </source>
</evidence>
<protein>
    <submittedName>
        <fullName evidence="1">1,2-phenylacetyl-CoA epoxidase subunit PaaC</fullName>
        <ecNumber evidence="1">1.14.13.149</ecNumber>
    </submittedName>
</protein>
<accession>A0ABD6AAW4</accession>
<dbReference type="PANTHER" id="PTHR30458:SF0">
    <property type="entry name" value="1,2-PHENYLACETYL-COA EPOXIDASE, SUBUNIT C"/>
    <property type="match status" value="1"/>
</dbReference>
<dbReference type="Pfam" id="PF05138">
    <property type="entry name" value="PaaA_PaaC"/>
    <property type="match status" value="1"/>
</dbReference>
<keyword evidence="1" id="KW-0560">Oxidoreductase</keyword>
<comment type="caution">
    <text evidence="1">The sequence shown here is derived from an EMBL/GenBank/DDBJ whole genome shotgun (WGS) entry which is preliminary data.</text>
</comment>
<dbReference type="AlphaFoldDB" id="A0ABD6AAW4"/>
<dbReference type="SUPFAM" id="SSF47240">
    <property type="entry name" value="Ferritin-like"/>
    <property type="match status" value="1"/>
</dbReference>
<dbReference type="PANTHER" id="PTHR30458">
    <property type="entry name" value="PHENYLACETIC ACID DEGRADATION PROTEIN PAA"/>
    <property type="match status" value="1"/>
</dbReference>
<dbReference type="EC" id="1.14.13.149" evidence="1"/>
<dbReference type="InterPro" id="IPR012347">
    <property type="entry name" value="Ferritin-like"/>
</dbReference>
<reference evidence="1 2" key="1">
    <citation type="journal article" date="2019" name="Int. J. Syst. Evol. Microbiol.">
        <title>The Global Catalogue of Microorganisms (GCM) 10K type strain sequencing project: providing services to taxonomists for standard genome sequencing and annotation.</title>
        <authorList>
            <consortium name="The Broad Institute Genomics Platform"/>
            <consortium name="The Broad Institute Genome Sequencing Center for Infectious Disease"/>
            <person name="Wu L."/>
            <person name="Ma J."/>
        </authorList>
    </citation>
    <scope>NUCLEOTIDE SEQUENCE [LARGE SCALE GENOMIC DNA]</scope>
    <source>
        <strain evidence="1 2">PSR21</strain>
    </source>
</reference>
<dbReference type="InterPro" id="IPR009078">
    <property type="entry name" value="Ferritin-like_SF"/>
</dbReference>
<sequence length="280" mass="32641">MATATLPGPADLDERERAAVEALLRALADDEYVAAERYIDWQVRGPTLEADISIANIAQDELGHARLWYDLLQDFGYRERDLIWEREPDDFRHATLLELPFERGDWADFVLRSYLYDVAEYLRLEALAGSSYPRIADRVAKVRAEESYHREHAQNWLERLCDDEPGRRRVQDALDRLFPRALTLFEPTDREDDIVDLGVRTESIETLRGDWLAIVAPYLESLGLRVHDGEADLAALLPEERGRDGTHTAHWRRLYNEMTYTYEMLGRREPRRIMPDPDDE</sequence>
<dbReference type="GO" id="GO:0097266">
    <property type="term" value="F:phenylacetyl-CoA 1,2-epoxidase activity"/>
    <property type="evidence" value="ECO:0007669"/>
    <property type="project" value="UniProtKB-EC"/>
</dbReference>
<name>A0ABD6AAW4_9EURY</name>
<dbReference type="InterPro" id="IPR011882">
    <property type="entry name" value="PaaC"/>
</dbReference>
<dbReference type="GeneID" id="79315848"/>